<evidence type="ECO:0000313" key="1">
    <source>
        <dbReference type="EMBL" id="NMM47883.1"/>
    </source>
</evidence>
<reference evidence="1 2" key="1">
    <citation type="submission" date="2020-04" db="EMBL/GenBank/DDBJ databases">
        <title>Flammeovirgaceae bacterium KN852 isolated from deep sea.</title>
        <authorList>
            <person name="Zhang D.-C."/>
        </authorList>
    </citation>
    <scope>NUCLEOTIDE SEQUENCE [LARGE SCALE GENOMIC DNA]</scope>
    <source>
        <strain evidence="1 2">KN852</strain>
    </source>
</reference>
<dbReference type="Proteomes" id="UP000559010">
    <property type="component" value="Unassembled WGS sequence"/>
</dbReference>
<sequence>MRFLLQTSLFSIFFFVSIASRGQDLPITYLNHEDKVIYDLQLKYKEYKGSGLLVLTKKGPGNYQGALVTKVGFTLLQFELVNGNFEWTKILEYLDKWIIRKALQKDFTFLMLAELDDAKIKMKEETDAYKLMKVKAKYPFNLKTINNRPVYLKERGFCVVGRTIINFEYQNANELIPDKMELSHKGIDSEMKLKRY</sequence>
<dbReference type="AlphaFoldDB" id="A0A848ITR7"/>
<comment type="caution">
    <text evidence="1">The sequence shown here is derived from an EMBL/GenBank/DDBJ whole genome shotgun (WGS) entry which is preliminary data.</text>
</comment>
<protein>
    <submittedName>
        <fullName evidence="1">Uncharacterized protein</fullName>
    </submittedName>
</protein>
<accession>A0A848ITR7</accession>
<evidence type="ECO:0000313" key="2">
    <source>
        <dbReference type="Proteomes" id="UP000559010"/>
    </source>
</evidence>
<gene>
    <name evidence="1" type="ORF">HH304_05685</name>
</gene>
<dbReference type="RefSeq" id="WP_169678850.1">
    <property type="nucleotide sequence ID" value="NZ_JABBNU010000003.1"/>
</dbReference>
<proteinExistence type="predicted"/>
<name>A0A848ITR7_9BACT</name>
<dbReference type="EMBL" id="JABBNU010000003">
    <property type="protein sequence ID" value="NMM47883.1"/>
    <property type="molecule type" value="Genomic_DNA"/>
</dbReference>
<keyword evidence="2" id="KW-1185">Reference proteome</keyword>
<organism evidence="1 2">
    <name type="scientific">Marinigracilibium pacificum</name>
    <dbReference type="NCBI Taxonomy" id="2729599"/>
    <lineage>
        <taxon>Bacteria</taxon>
        <taxon>Pseudomonadati</taxon>
        <taxon>Bacteroidota</taxon>
        <taxon>Cytophagia</taxon>
        <taxon>Cytophagales</taxon>
        <taxon>Flammeovirgaceae</taxon>
        <taxon>Marinigracilibium</taxon>
    </lineage>
</organism>